<dbReference type="SUPFAM" id="SSF53822">
    <property type="entry name" value="Periplasmic binding protein-like I"/>
    <property type="match status" value="1"/>
</dbReference>
<dbReference type="Proteomes" id="UP001210678">
    <property type="component" value="Unassembled WGS sequence"/>
</dbReference>
<protein>
    <submittedName>
        <fullName evidence="5">Substrate-binding domain-containing protein</fullName>
    </submittedName>
</protein>
<dbReference type="InterPro" id="IPR028082">
    <property type="entry name" value="Peripla_BP_I"/>
</dbReference>
<dbReference type="Gene3D" id="3.40.50.2300">
    <property type="match status" value="2"/>
</dbReference>
<dbReference type="EMBL" id="JAQLOI010000003">
    <property type="protein sequence ID" value="MDB1125342.1"/>
    <property type="molecule type" value="Genomic_DNA"/>
</dbReference>
<feature type="domain" description="Transcriptional regulator LacI/GalR-like sensor" evidence="4">
    <location>
        <begin position="109"/>
        <end position="267"/>
    </location>
</feature>
<reference evidence="5 6" key="1">
    <citation type="submission" date="2023-01" db="EMBL/GenBank/DDBJ databases">
        <title>Vibrio sp. KJ40-1 sp.nov, isolated from marine algae.</title>
        <authorList>
            <person name="Butt M."/>
            <person name="Kim J.M.J."/>
            <person name="Jeon C.O.C."/>
        </authorList>
    </citation>
    <scope>NUCLEOTIDE SEQUENCE [LARGE SCALE GENOMIC DNA]</scope>
    <source>
        <strain evidence="5 6">KJ40-1</strain>
    </source>
</reference>
<accession>A0ABT4YVC8</accession>
<keyword evidence="3" id="KW-0804">Transcription</keyword>
<evidence type="ECO:0000313" key="6">
    <source>
        <dbReference type="Proteomes" id="UP001210678"/>
    </source>
</evidence>
<comment type="caution">
    <text evidence="5">The sequence shown here is derived from an EMBL/GenBank/DDBJ whole genome shotgun (WGS) entry which is preliminary data.</text>
</comment>
<gene>
    <name evidence="5" type="ORF">PGX00_17475</name>
</gene>
<keyword evidence="6" id="KW-1185">Reference proteome</keyword>
<dbReference type="InterPro" id="IPR046335">
    <property type="entry name" value="LacI/GalR-like_sensor"/>
</dbReference>
<name>A0ABT4YVC8_9VIBR</name>
<dbReference type="PANTHER" id="PTHR30146">
    <property type="entry name" value="LACI-RELATED TRANSCRIPTIONAL REPRESSOR"/>
    <property type="match status" value="1"/>
</dbReference>
<evidence type="ECO:0000256" key="1">
    <source>
        <dbReference type="ARBA" id="ARBA00023015"/>
    </source>
</evidence>
<dbReference type="Pfam" id="PF13377">
    <property type="entry name" value="Peripla_BP_3"/>
    <property type="match status" value="1"/>
</dbReference>
<evidence type="ECO:0000256" key="2">
    <source>
        <dbReference type="ARBA" id="ARBA00023125"/>
    </source>
</evidence>
<dbReference type="PANTHER" id="PTHR30146:SF109">
    <property type="entry name" value="HTH-TYPE TRANSCRIPTIONAL REGULATOR GALS"/>
    <property type="match status" value="1"/>
</dbReference>
<keyword evidence="1" id="KW-0805">Transcription regulation</keyword>
<organism evidence="5 6">
    <name type="scientific">Vibrio algarum</name>
    <dbReference type="NCBI Taxonomy" id="3020714"/>
    <lineage>
        <taxon>Bacteria</taxon>
        <taxon>Pseudomonadati</taxon>
        <taxon>Pseudomonadota</taxon>
        <taxon>Gammaproteobacteria</taxon>
        <taxon>Vibrionales</taxon>
        <taxon>Vibrionaceae</taxon>
        <taxon>Vibrio</taxon>
    </lineage>
</organism>
<evidence type="ECO:0000256" key="3">
    <source>
        <dbReference type="ARBA" id="ARBA00023163"/>
    </source>
</evidence>
<proteinExistence type="predicted"/>
<sequence length="275" mass="30490">MTIGIIAPTYDTSWVSAILDGMSSRMKCHSYDLLVETTQWKLERERLELHDYVRRKVDGIIVLGGFLSSVEVKKICGFIPVLFISRDGESGDIPVINIDNELGGYLATTHLIQKGHSTIAHICGPQRSLDARQRLSGYQRALKGAGISYESDLIGDGNFDQSRSFWQAQAIMKKRPDVTAMFVANDLCAFGAIQALHQMGLEVPKDVSVVGFDDVKMADYYIPRLTTIRQPFFEIGVVGISYMLDVIGGEQDTYHIPTVTLAERDSVAPINDISL</sequence>
<dbReference type="RefSeq" id="WP_272138960.1">
    <property type="nucleotide sequence ID" value="NZ_JAQLOI010000003.1"/>
</dbReference>
<evidence type="ECO:0000313" key="5">
    <source>
        <dbReference type="EMBL" id="MDB1125342.1"/>
    </source>
</evidence>
<keyword evidence="2" id="KW-0238">DNA-binding</keyword>
<evidence type="ECO:0000259" key="4">
    <source>
        <dbReference type="Pfam" id="PF13377"/>
    </source>
</evidence>